<keyword evidence="2" id="KW-0812">Transmembrane</keyword>
<keyword evidence="2" id="KW-1133">Transmembrane helix</keyword>
<evidence type="ECO:0000313" key="3">
    <source>
        <dbReference type="EMBL" id="AEG58940.1"/>
    </source>
</evidence>
<dbReference type="Proteomes" id="UP000009234">
    <property type="component" value="Chromosome"/>
</dbReference>
<keyword evidence="2" id="KW-0472">Membrane</keyword>
<reference evidence="4" key="1">
    <citation type="submission" date="2011-05" db="EMBL/GenBank/DDBJ databases">
        <title>Complete sequence of Desulfotomaculum ruminis DSM 2154.</title>
        <authorList>
            <person name="Lucas S."/>
            <person name="Copeland A."/>
            <person name="Lapidus A."/>
            <person name="Cheng J.-F."/>
            <person name="Goodwin L."/>
            <person name="Pitluck S."/>
            <person name="Lu M."/>
            <person name="Detter J.C."/>
            <person name="Han C."/>
            <person name="Tapia R."/>
            <person name="Land M."/>
            <person name="Hauser L."/>
            <person name="Kyrpides N."/>
            <person name="Ivanova N."/>
            <person name="Mikhailova N."/>
            <person name="Pagani I."/>
            <person name="Stams A.J.M."/>
            <person name="Plugge C.M."/>
            <person name="Muyzer G."/>
            <person name="Kuever J."/>
            <person name="Parshina S.N."/>
            <person name="Ivanova A.E."/>
            <person name="Nazina T.N."/>
            <person name="Brambilla E."/>
            <person name="Spring S."/>
            <person name="Klenk H.-P."/>
            <person name="Woyke T."/>
        </authorList>
    </citation>
    <scope>NUCLEOTIDE SEQUENCE [LARGE SCALE GENOMIC DNA]</scope>
    <source>
        <strain evidence="4">ATCC 23193 / DSM 2154 / NCIB 8452 / DL</strain>
    </source>
</reference>
<feature type="compositionally biased region" description="Basic and acidic residues" evidence="1">
    <location>
        <begin position="778"/>
        <end position="803"/>
    </location>
</feature>
<feature type="transmembrane region" description="Helical" evidence="2">
    <location>
        <begin position="148"/>
        <end position="171"/>
    </location>
</feature>
<dbReference type="RefSeq" id="WP_013840714.1">
    <property type="nucleotide sequence ID" value="NC_015589.1"/>
</dbReference>
<feature type="transmembrane region" description="Helical" evidence="2">
    <location>
        <begin position="387"/>
        <end position="412"/>
    </location>
</feature>
<organism evidence="3 4">
    <name type="scientific">Desulforamulus ruminis (strain ATCC 23193 / DSM 2154 / NCIMB 8452 / DL)</name>
    <name type="common">Desulfotomaculum ruminis</name>
    <dbReference type="NCBI Taxonomy" id="696281"/>
    <lineage>
        <taxon>Bacteria</taxon>
        <taxon>Bacillati</taxon>
        <taxon>Bacillota</taxon>
        <taxon>Clostridia</taxon>
        <taxon>Eubacteriales</taxon>
        <taxon>Peptococcaceae</taxon>
        <taxon>Desulforamulus</taxon>
    </lineage>
</organism>
<dbReference type="KEGG" id="dru:Desru_0655"/>
<feature type="transmembrane region" description="Helical" evidence="2">
    <location>
        <begin position="183"/>
        <end position="204"/>
    </location>
</feature>
<feature type="compositionally biased region" description="Basic and acidic residues" evidence="1">
    <location>
        <begin position="599"/>
        <end position="616"/>
    </location>
</feature>
<proteinExistence type="predicted"/>
<keyword evidence="4" id="KW-1185">Reference proteome</keyword>
<feature type="transmembrane region" description="Helical" evidence="2">
    <location>
        <begin position="482"/>
        <end position="499"/>
    </location>
</feature>
<reference evidence="3 4" key="2">
    <citation type="journal article" date="2012" name="Stand. Genomic Sci.">
        <title>Complete genome sequence of the sulfate-reducing firmicute Desulfotomaculum ruminis type strain (DL(T)).</title>
        <authorList>
            <person name="Spring S."/>
            <person name="Visser M."/>
            <person name="Lu M."/>
            <person name="Copeland A."/>
            <person name="Lapidus A."/>
            <person name="Lucas S."/>
            <person name="Cheng J.F."/>
            <person name="Han C."/>
            <person name="Tapia R."/>
            <person name="Goodwin L.A."/>
            <person name="Pitluck S."/>
            <person name="Ivanova N."/>
            <person name="Land M."/>
            <person name="Hauser L."/>
            <person name="Larimer F."/>
            <person name="Rohde M."/>
            <person name="Goker M."/>
            <person name="Detter J.C."/>
            <person name="Kyrpides N.C."/>
            <person name="Woyke T."/>
            <person name="Schaap P.J."/>
            <person name="Plugge C.M."/>
            <person name="Muyzer G."/>
            <person name="Kuever J."/>
            <person name="Pereira I.A."/>
            <person name="Parshina S.N."/>
            <person name="Bernier-Latmani R."/>
            <person name="Stams A.J."/>
            <person name="Klenk H.P."/>
        </authorList>
    </citation>
    <scope>NUCLEOTIDE SEQUENCE [LARGE SCALE GENOMIC DNA]</scope>
    <source>
        <strain evidence="4">ATCC 23193 / DSM 2154 / NCIB 8452 / DL</strain>
    </source>
</reference>
<sequence length="803" mass="87033">MRFKKGIVLFLLFTMVFSILTSAYAMVGDEDALEHNLVGDIETEKNQEGSLFMPVGLSVLSTAPVATALSGPFGAVTVVTGAATSGLGVIADPKYAIWENWPMSRWKFDHADPEGSWGFTSMAGKAAAATEEIFANLIFAVSKSLTRLSINLCVFAFNMDIVAGMVGWIGEGMRSIFDPDGDVTFLMLTAGSILLMIYAVFHFLKGQLTSVLSAVLLACLAVGGVFYFIANAEPIIRSVTKTTDSVTGVFLEAFGSFTSQSQQTKGISDPLDRGLVAMGQCTWNAIIGAPWAVSLFGTADEKNLKLTEGEYELLDSDLKRLEHVQPGMRIDTLYLGTVGSYRDSVVEALARPNKKYLKFIEGESIDHGNHSGSMVGLSAENAGEHKVTAALTLFPAAAFFLLTVLVAAPVIFSKFMLAGLLLILPGALLAMVIPVQGWDLAAKYFKNVLKFLLTLLIYGLYLSLVLCLATIVVMLFLEGGQVGWAMLTLTVLFGGAAYFRKKFFNAILDSAQKGYSKVGNPAAGMLKTAAMLRLVRRIGLADMAVDFMDFRGGRKRKAGGSSSRSDASMDLNAQGSPARKKKEAPNAAKASATASPEGSDDRSLLEIMQDRRKELKNNPPPKEAWNQPLEKVPWSLDGAEAKQKEGTVQSKTRKVSGKTSLNQTSQSRVSTQKEPAKSTGQEMIQMNQEHAPESRETVREPGETVVTKSERASAREPGKDLRTRYEQMKQAPADAGLMEKYQAMAAGKTGGRPGEENGMRQKYDALVAGTNQAQTKVLESRTEHAREETKTTFHLETPMEEKE</sequence>
<feature type="region of interest" description="Disordered" evidence="1">
    <location>
        <begin position="773"/>
        <end position="803"/>
    </location>
</feature>
<feature type="transmembrane region" description="Helical" evidence="2">
    <location>
        <begin position="418"/>
        <end position="439"/>
    </location>
</feature>
<gene>
    <name evidence="3" type="ordered locus">Desru_0655</name>
</gene>
<feature type="transmembrane region" description="Helical" evidence="2">
    <location>
        <begin position="451"/>
        <end position="476"/>
    </location>
</feature>
<evidence type="ECO:0000313" key="4">
    <source>
        <dbReference type="Proteomes" id="UP000009234"/>
    </source>
</evidence>
<dbReference type="HOGENOM" id="CLU_350461_0_0_9"/>
<dbReference type="AlphaFoldDB" id="F6DTC3"/>
<feature type="compositionally biased region" description="Basic and acidic residues" evidence="1">
    <location>
        <begin position="690"/>
        <end position="722"/>
    </location>
</feature>
<accession>F6DTC3</accession>
<feature type="transmembrane region" description="Helical" evidence="2">
    <location>
        <begin position="210"/>
        <end position="230"/>
    </location>
</feature>
<protein>
    <recommendedName>
        <fullName evidence="5">TrbL/VirB6 plasmid conjugal transfer protein</fullName>
    </recommendedName>
</protein>
<evidence type="ECO:0000256" key="2">
    <source>
        <dbReference type="SAM" id="Phobius"/>
    </source>
</evidence>
<evidence type="ECO:0008006" key="5">
    <source>
        <dbReference type="Google" id="ProtNLM"/>
    </source>
</evidence>
<feature type="compositionally biased region" description="Polar residues" evidence="1">
    <location>
        <begin position="657"/>
        <end position="688"/>
    </location>
</feature>
<name>F6DTC3_DESRL</name>
<feature type="compositionally biased region" description="Low complexity" evidence="1">
    <location>
        <begin position="585"/>
        <end position="594"/>
    </location>
</feature>
<dbReference type="STRING" id="696281.Desru_0655"/>
<evidence type="ECO:0000256" key="1">
    <source>
        <dbReference type="SAM" id="MobiDB-lite"/>
    </source>
</evidence>
<dbReference type="eggNOG" id="ENOG5033SZT">
    <property type="taxonomic scope" value="Bacteria"/>
</dbReference>
<feature type="region of interest" description="Disordered" evidence="1">
    <location>
        <begin position="555"/>
        <end position="722"/>
    </location>
</feature>
<dbReference type="EMBL" id="CP002780">
    <property type="protein sequence ID" value="AEG58940.1"/>
    <property type="molecule type" value="Genomic_DNA"/>
</dbReference>